<dbReference type="SUPFAM" id="SSF48498">
    <property type="entry name" value="Tetracyclin repressor-like, C-terminal domain"/>
    <property type="match status" value="1"/>
</dbReference>
<dbReference type="AlphaFoldDB" id="A0A1G8JKJ1"/>
<evidence type="ECO:0000313" key="6">
    <source>
        <dbReference type="EMBL" id="SDI31537.1"/>
    </source>
</evidence>
<feature type="domain" description="HTH tetR-type" evidence="5">
    <location>
        <begin position="10"/>
        <end position="70"/>
    </location>
</feature>
<reference evidence="6 7" key="1">
    <citation type="submission" date="2016-10" db="EMBL/GenBank/DDBJ databases">
        <authorList>
            <person name="de Groot N.N."/>
        </authorList>
    </citation>
    <scope>NUCLEOTIDE SEQUENCE [LARGE SCALE GENOMIC DNA]</scope>
    <source>
        <strain evidence="6 7">LMG 2247</strain>
    </source>
</reference>
<dbReference type="PRINTS" id="PR00455">
    <property type="entry name" value="HTHTETR"/>
</dbReference>
<dbReference type="InterPro" id="IPR009057">
    <property type="entry name" value="Homeodomain-like_sf"/>
</dbReference>
<dbReference type="Gene3D" id="1.10.10.60">
    <property type="entry name" value="Homeodomain-like"/>
    <property type="match status" value="1"/>
</dbReference>
<dbReference type="PANTHER" id="PTHR47506:SF7">
    <property type="entry name" value="TRANSCRIPTIONAL REGULATORY PROTEIN"/>
    <property type="match status" value="1"/>
</dbReference>
<proteinExistence type="predicted"/>
<keyword evidence="3" id="KW-0804">Transcription</keyword>
<keyword evidence="1" id="KW-0805">Transcription regulation</keyword>
<name>A0A1G8JKJ1_9BURK</name>
<evidence type="ECO:0000256" key="3">
    <source>
        <dbReference type="ARBA" id="ARBA00023163"/>
    </source>
</evidence>
<evidence type="ECO:0000256" key="1">
    <source>
        <dbReference type="ARBA" id="ARBA00023015"/>
    </source>
</evidence>
<dbReference type="Pfam" id="PF00440">
    <property type="entry name" value="TetR_N"/>
    <property type="match status" value="1"/>
</dbReference>
<gene>
    <name evidence="6" type="ORF">SAMN05216466_120132</name>
</gene>
<dbReference type="Proteomes" id="UP000199706">
    <property type="component" value="Unassembled WGS sequence"/>
</dbReference>
<evidence type="ECO:0000256" key="4">
    <source>
        <dbReference type="PROSITE-ProRule" id="PRU00335"/>
    </source>
</evidence>
<sequence length="201" mass="21126">MARYAQGHKEESRARLVDALGRGFRKQGYGGSGVDGLAREAGVTHGAFYGHFRSKAEAFAAAVVAGLQDLRQGVESLRAEHGKNWLGVFAAFYMGYKRTCELGDACTLPSLSAEIERADLAARTAYEGELQRVMAAVAAGLPEGTQAEREARAWVLLSLLAGGVTLARAVPDQATGEQIAAAVQQAVKMLGGEGEGEGEGE</sequence>
<dbReference type="PROSITE" id="PS50977">
    <property type="entry name" value="HTH_TETR_2"/>
    <property type="match status" value="1"/>
</dbReference>
<dbReference type="PANTHER" id="PTHR47506">
    <property type="entry name" value="TRANSCRIPTIONAL REGULATORY PROTEIN"/>
    <property type="match status" value="1"/>
</dbReference>
<feature type="DNA-binding region" description="H-T-H motif" evidence="4">
    <location>
        <begin position="33"/>
        <end position="52"/>
    </location>
</feature>
<evidence type="ECO:0000259" key="5">
    <source>
        <dbReference type="PROSITE" id="PS50977"/>
    </source>
</evidence>
<dbReference type="InterPro" id="IPR001647">
    <property type="entry name" value="HTH_TetR"/>
</dbReference>
<dbReference type="GO" id="GO:0003677">
    <property type="term" value="F:DNA binding"/>
    <property type="evidence" value="ECO:0007669"/>
    <property type="project" value="UniProtKB-UniRule"/>
</dbReference>
<evidence type="ECO:0000313" key="7">
    <source>
        <dbReference type="Proteomes" id="UP000199706"/>
    </source>
</evidence>
<organism evidence="6 7">
    <name type="scientific">Paraburkholderia phenazinium</name>
    <dbReference type="NCBI Taxonomy" id="60549"/>
    <lineage>
        <taxon>Bacteria</taxon>
        <taxon>Pseudomonadati</taxon>
        <taxon>Pseudomonadota</taxon>
        <taxon>Betaproteobacteria</taxon>
        <taxon>Burkholderiales</taxon>
        <taxon>Burkholderiaceae</taxon>
        <taxon>Paraburkholderia</taxon>
    </lineage>
</organism>
<accession>A0A1G8JKJ1</accession>
<dbReference type="RefSeq" id="WP_090692152.1">
    <property type="nucleotide sequence ID" value="NZ_FNCJ01000020.1"/>
</dbReference>
<keyword evidence="2 4" id="KW-0238">DNA-binding</keyword>
<protein>
    <submittedName>
        <fullName evidence="6">DNA-binding transcriptional regulator, AcrR family</fullName>
    </submittedName>
</protein>
<dbReference type="OrthoDB" id="9798857at2"/>
<dbReference type="Gene3D" id="1.10.357.10">
    <property type="entry name" value="Tetracycline Repressor, domain 2"/>
    <property type="match status" value="1"/>
</dbReference>
<evidence type="ECO:0000256" key="2">
    <source>
        <dbReference type="ARBA" id="ARBA00023125"/>
    </source>
</evidence>
<dbReference type="EMBL" id="FNCJ01000020">
    <property type="protein sequence ID" value="SDI31537.1"/>
    <property type="molecule type" value="Genomic_DNA"/>
</dbReference>
<dbReference type="InterPro" id="IPR036271">
    <property type="entry name" value="Tet_transcr_reg_TetR-rel_C_sf"/>
</dbReference>
<dbReference type="SUPFAM" id="SSF46689">
    <property type="entry name" value="Homeodomain-like"/>
    <property type="match status" value="1"/>
</dbReference>